<accession>A0A318QCM1</accession>
<dbReference type="OrthoDB" id="7224807at2"/>
<sequence>MNTTAKFGGLGAVIALLLTEVPTQYDLYVALFIIACGAATAMIPPPHAGSKWVWAYQLMTTIGLNIGWAENRLKPGVSALRVSRDDKPAAKEAVQAQGIPVLNKKGKPEAAAH</sequence>
<organism evidence="1 2">
    <name type="scientific">Komagataeibacter oboediens</name>
    <dbReference type="NCBI Taxonomy" id="65958"/>
    <lineage>
        <taxon>Bacteria</taxon>
        <taxon>Pseudomonadati</taxon>
        <taxon>Pseudomonadota</taxon>
        <taxon>Alphaproteobacteria</taxon>
        <taxon>Acetobacterales</taxon>
        <taxon>Acetobacteraceae</taxon>
        <taxon>Komagataeibacter</taxon>
    </lineage>
</organism>
<comment type="caution">
    <text evidence="1">The sequence shown here is derived from an EMBL/GenBank/DDBJ whole genome shotgun (WGS) entry which is preliminary data.</text>
</comment>
<proteinExistence type="predicted"/>
<dbReference type="RefSeq" id="WP_110507853.1">
    <property type="nucleotide sequence ID" value="NZ_NKTX01000188.1"/>
</dbReference>
<dbReference type="EMBL" id="NKTX01000188">
    <property type="protein sequence ID" value="PYD77366.1"/>
    <property type="molecule type" value="Genomic_DNA"/>
</dbReference>
<gene>
    <name evidence="1" type="ORF">CFR80_18085</name>
</gene>
<dbReference type="STRING" id="940286.GCA_000227565_00169"/>
<name>A0A318QCM1_9PROT</name>
<evidence type="ECO:0000313" key="2">
    <source>
        <dbReference type="Proteomes" id="UP000247417"/>
    </source>
</evidence>
<protein>
    <submittedName>
        <fullName evidence="1">Uncharacterized protein</fullName>
    </submittedName>
</protein>
<reference evidence="1 2" key="1">
    <citation type="submission" date="2017-07" db="EMBL/GenBank/DDBJ databases">
        <title>A draft genome sequence of Komagataeibacter oboediens LMG 18849.</title>
        <authorList>
            <person name="Skraban J."/>
            <person name="Cleenwerck I."/>
            <person name="Vandamme P."/>
            <person name="Trcek J."/>
        </authorList>
    </citation>
    <scope>NUCLEOTIDE SEQUENCE [LARGE SCALE GENOMIC DNA]</scope>
    <source>
        <strain evidence="1 2">LMG 18849</strain>
    </source>
</reference>
<dbReference type="AlphaFoldDB" id="A0A318QCM1"/>
<evidence type="ECO:0000313" key="1">
    <source>
        <dbReference type="EMBL" id="PYD77366.1"/>
    </source>
</evidence>
<dbReference type="Proteomes" id="UP000247417">
    <property type="component" value="Unassembled WGS sequence"/>
</dbReference>